<feature type="region of interest" description="Disordered" evidence="1">
    <location>
        <begin position="224"/>
        <end position="292"/>
    </location>
</feature>
<evidence type="ECO:0000313" key="2">
    <source>
        <dbReference type="EMBL" id="KAG5460239.1"/>
    </source>
</evidence>
<feature type="region of interest" description="Disordered" evidence="1">
    <location>
        <begin position="60"/>
        <end position="84"/>
    </location>
</feature>
<dbReference type="AlphaFoldDB" id="A0A8H8DIV3"/>
<dbReference type="Proteomes" id="UP000673691">
    <property type="component" value="Unassembled WGS sequence"/>
</dbReference>
<sequence length="511" mass="55915">MHNFAPKQRQFDVLRTSTRQFGVRTEYHLGRRAFATVRNAYRDWKHVIGLLRLTEAVPERTSDKNGNAGAELEGTREAAQRQRERGVWSLPVEHVSCKVNPRVAAHDLGGSRRNFPEHFGTRPAAGPLHFGDVHARAELALQLLARQAGRDSAERKANVARQLEAPGEGGGVETVFREEGQERRWVMLQAWVRVRRGHAYPVRPTTTPVARNFCRAGWVFGGGKDKKKKKKGLDSDRPTHTSPPLATISGADVRKPNYASAPVQGPPPAALRPQGAARAQTQEAGGPVAHGHFVQPMGLHRCATARGGNRDSVGRLRRCVGVRLPAFRSSAPLTVGRAAKPGVSSLWATLFSRLALQLPRLFAEVFWDADETTKSVGGRKERVGEVPAISARSCCAPYGGTARSARLAVETGASASWKALFGPDVRVGELTSAAAPVVDRELLVSGNLPTPSSTSLTRRRRTRTRSRCTDTNYNNRRRQRPHSGASCVVFRESAVAVPPAHFRLTCRLQCL</sequence>
<proteinExistence type="predicted"/>
<evidence type="ECO:0000313" key="3">
    <source>
        <dbReference type="Proteomes" id="UP000673691"/>
    </source>
</evidence>
<comment type="caution">
    <text evidence="2">The sequence shown here is derived from an EMBL/GenBank/DDBJ whole genome shotgun (WGS) entry which is preliminary data.</text>
</comment>
<organism evidence="2 3">
    <name type="scientific">Olpidium bornovanus</name>
    <dbReference type="NCBI Taxonomy" id="278681"/>
    <lineage>
        <taxon>Eukaryota</taxon>
        <taxon>Fungi</taxon>
        <taxon>Fungi incertae sedis</taxon>
        <taxon>Olpidiomycota</taxon>
        <taxon>Olpidiomycotina</taxon>
        <taxon>Olpidiomycetes</taxon>
        <taxon>Olpidiales</taxon>
        <taxon>Olpidiaceae</taxon>
        <taxon>Olpidium</taxon>
    </lineage>
</organism>
<accession>A0A8H8DIV3</accession>
<gene>
    <name evidence="2" type="ORF">BJ554DRAFT_7734</name>
</gene>
<protein>
    <submittedName>
        <fullName evidence="2">Uncharacterized protein</fullName>
    </submittedName>
</protein>
<keyword evidence="3" id="KW-1185">Reference proteome</keyword>
<name>A0A8H8DIV3_9FUNG</name>
<evidence type="ECO:0000256" key="1">
    <source>
        <dbReference type="SAM" id="MobiDB-lite"/>
    </source>
</evidence>
<dbReference type="EMBL" id="JAEFCI010005525">
    <property type="protein sequence ID" value="KAG5460239.1"/>
    <property type="molecule type" value="Genomic_DNA"/>
</dbReference>
<reference evidence="2 3" key="1">
    <citation type="journal article" name="Sci. Rep.">
        <title>Genome-scale phylogenetic analyses confirm Olpidium as the closest living zoosporic fungus to the non-flagellated, terrestrial fungi.</title>
        <authorList>
            <person name="Chang Y."/>
            <person name="Rochon D."/>
            <person name="Sekimoto S."/>
            <person name="Wang Y."/>
            <person name="Chovatia M."/>
            <person name="Sandor L."/>
            <person name="Salamov A."/>
            <person name="Grigoriev I.V."/>
            <person name="Stajich J.E."/>
            <person name="Spatafora J.W."/>
        </authorList>
    </citation>
    <scope>NUCLEOTIDE SEQUENCE [LARGE SCALE GENOMIC DNA]</scope>
    <source>
        <strain evidence="2">S191</strain>
    </source>
</reference>
<feature type="compositionally biased region" description="Basic and acidic residues" evidence="1">
    <location>
        <begin position="73"/>
        <end position="84"/>
    </location>
</feature>